<organism evidence="1 2">
    <name type="scientific">Ceratitis capitata</name>
    <name type="common">Mediterranean fruit fly</name>
    <name type="synonym">Tephritis capitata</name>
    <dbReference type="NCBI Taxonomy" id="7213"/>
    <lineage>
        <taxon>Eukaryota</taxon>
        <taxon>Metazoa</taxon>
        <taxon>Ecdysozoa</taxon>
        <taxon>Arthropoda</taxon>
        <taxon>Hexapoda</taxon>
        <taxon>Insecta</taxon>
        <taxon>Pterygota</taxon>
        <taxon>Neoptera</taxon>
        <taxon>Endopterygota</taxon>
        <taxon>Diptera</taxon>
        <taxon>Brachycera</taxon>
        <taxon>Muscomorpha</taxon>
        <taxon>Tephritoidea</taxon>
        <taxon>Tephritidae</taxon>
        <taxon>Ceratitis</taxon>
        <taxon>Ceratitis</taxon>
    </lineage>
</organism>
<dbReference type="EMBL" id="CAJHJT010000034">
    <property type="protein sequence ID" value="CAD7006027.1"/>
    <property type="molecule type" value="Genomic_DNA"/>
</dbReference>
<reference evidence="1" key="1">
    <citation type="submission" date="2020-11" db="EMBL/GenBank/DDBJ databases">
        <authorList>
            <person name="Whitehead M."/>
        </authorList>
    </citation>
    <scope>NUCLEOTIDE SEQUENCE</scope>
    <source>
        <strain evidence="1">EGII</strain>
    </source>
</reference>
<comment type="caution">
    <text evidence="1">The sequence shown here is derived from an EMBL/GenBank/DDBJ whole genome shotgun (WGS) entry which is preliminary data.</text>
</comment>
<accession>A0A811V883</accession>
<name>A0A811V883_CERCA</name>
<proteinExistence type="predicted"/>
<gene>
    <name evidence="1" type="ORF">CCAP1982_LOCUS14362</name>
</gene>
<dbReference type="Proteomes" id="UP000606786">
    <property type="component" value="Unassembled WGS sequence"/>
</dbReference>
<keyword evidence="2" id="KW-1185">Reference proteome</keyword>
<sequence length="129" mass="14037">MPVVACGHVGMCSYKELDIPLVLRHFSGRTGFQFTAELIRFRSNSALSSRALRANPFHFRRSTTISSLVVYGVAVIGGGLGTERAKELKGYTSLLDTKYIGLSLNRAAPKAGESYEPVYSGAMFSIVRS</sequence>
<protein>
    <submittedName>
        <fullName evidence="1">(Mediterranean fruit fly) hypothetical protein</fullName>
    </submittedName>
</protein>
<evidence type="ECO:0000313" key="2">
    <source>
        <dbReference type="Proteomes" id="UP000606786"/>
    </source>
</evidence>
<dbReference type="AlphaFoldDB" id="A0A811V883"/>
<evidence type="ECO:0000313" key="1">
    <source>
        <dbReference type="EMBL" id="CAD7006027.1"/>
    </source>
</evidence>